<dbReference type="Gene3D" id="3.40.50.1820">
    <property type="entry name" value="alpha/beta hydrolase"/>
    <property type="match status" value="1"/>
</dbReference>
<keyword evidence="2" id="KW-1185">Reference proteome</keyword>
<evidence type="ECO:0000313" key="1">
    <source>
        <dbReference type="EMBL" id="ALP95132.1"/>
    </source>
</evidence>
<evidence type="ECO:0000313" key="2">
    <source>
        <dbReference type="Proteomes" id="UP000064844"/>
    </source>
</evidence>
<dbReference type="InterPro" id="IPR029058">
    <property type="entry name" value="AB_hydrolase_fold"/>
</dbReference>
<dbReference type="EMBL" id="CP011307">
    <property type="protein sequence ID" value="ALP95132.1"/>
    <property type="molecule type" value="Genomic_DNA"/>
</dbReference>
<organism evidence="1 2">
    <name type="scientific">Intestinimonas butyriciproducens</name>
    <dbReference type="NCBI Taxonomy" id="1297617"/>
    <lineage>
        <taxon>Bacteria</taxon>
        <taxon>Bacillati</taxon>
        <taxon>Bacillota</taxon>
        <taxon>Clostridia</taxon>
        <taxon>Eubacteriales</taxon>
        <taxon>Intestinimonas</taxon>
    </lineage>
</organism>
<proteinExistence type="predicted"/>
<dbReference type="KEGG" id="ibu:IB211_02741"/>
<dbReference type="STRING" id="1297617.IB211_02741"/>
<name>A0A0S2W713_9FIRM</name>
<dbReference type="SUPFAM" id="SSF53474">
    <property type="entry name" value="alpha/beta-Hydrolases"/>
    <property type="match status" value="1"/>
</dbReference>
<sequence length="112" mass="12120">MAEDYYEEVTTTVPLERTYTQKGGFAVSIWKQASGYETLGKLTVWYPTQMETDDQTYPAVVTANGMGVPASKYSAVFEHLASWGFIVIGSKDRNAWDGVSSGASSGHAPAAE</sequence>
<gene>
    <name evidence="1" type="ORF">IB211_02741</name>
</gene>
<dbReference type="AlphaFoldDB" id="A0A0S2W713"/>
<reference evidence="1 2" key="1">
    <citation type="journal article" date="2015" name="Nat. Commun.">
        <title>Production of butyrate from lysine and the Amadori product fructoselysine by a human gut commensal.</title>
        <authorList>
            <person name="Bui T.P."/>
            <person name="Ritari J."/>
            <person name="Boeren S."/>
            <person name="de Waard P."/>
            <person name="Plugge C.M."/>
            <person name="de Vos W.M."/>
        </authorList>
    </citation>
    <scope>NUCLEOTIDE SEQUENCE [LARGE SCALE GENOMIC DNA]</scope>
    <source>
        <strain evidence="1 2">AF211</strain>
    </source>
</reference>
<dbReference type="Proteomes" id="UP000064844">
    <property type="component" value="Chromosome"/>
</dbReference>
<reference evidence="2" key="2">
    <citation type="submission" date="2015-04" db="EMBL/GenBank/DDBJ databases">
        <title>A butyrogenic pathway from the amino acid lysine in a human gut commensal.</title>
        <authorList>
            <person name="de Vos W.M."/>
            <person name="Bui N.T.P."/>
            <person name="Plugge C.M."/>
            <person name="Ritari J."/>
        </authorList>
    </citation>
    <scope>NUCLEOTIDE SEQUENCE [LARGE SCALE GENOMIC DNA]</scope>
    <source>
        <strain evidence="2">AF211</strain>
    </source>
</reference>
<dbReference type="RefSeq" id="WP_158453390.1">
    <property type="nucleotide sequence ID" value="NZ_CP011307.1"/>
</dbReference>
<accession>A0A0S2W713</accession>
<protein>
    <submittedName>
        <fullName evidence="1">Lipase</fullName>
    </submittedName>
</protein>
<dbReference type="Pfam" id="PF03403">
    <property type="entry name" value="PAF-AH_p_II"/>
    <property type="match status" value="1"/>
</dbReference>